<dbReference type="PANTHER" id="PTHR34094:SF1">
    <property type="entry name" value="PROTEIN FAM185A"/>
    <property type="match status" value="1"/>
</dbReference>
<keyword evidence="3" id="KW-0812">Transmembrane</keyword>
<protein>
    <submittedName>
        <fullName evidence="5">Putative adhesin</fullName>
    </submittedName>
</protein>
<keyword evidence="3" id="KW-1133">Transmembrane helix</keyword>
<accession>A0A239L8P3</accession>
<keyword evidence="1" id="KW-0175">Coiled coil</keyword>
<evidence type="ECO:0000313" key="6">
    <source>
        <dbReference type="Proteomes" id="UP000198356"/>
    </source>
</evidence>
<evidence type="ECO:0000256" key="3">
    <source>
        <dbReference type="SAM" id="Phobius"/>
    </source>
</evidence>
<feature type="region of interest" description="Disordered" evidence="2">
    <location>
        <begin position="450"/>
        <end position="577"/>
    </location>
</feature>
<dbReference type="PANTHER" id="PTHR34094">
    <property type="match status" value="1"/>
</dbReference>
<feature type="domain" description="DUF4097" evidence="4">
    <location>
        <begin position="354"/>
        <end position="500"/>
    </location>
</feature>
<dbReference type="EMBL" id="FZOU01000006">
    <property type="protein sequence ID" value="SNT26976.1"/>
    <property type="molecule type" value="Genomic_DNA"/>
</dbReference>
<keyword evidence="6" id="KW-1185">Reference proteome</keyword>
<dbReference type="RefSeq" id="WP_089409529.1">
    <property type="nucleotide sequence ID" value="NZ_FZOU01000006.1"/>
</dbReference>
<name>A0A239L8P3_9BACT</name>
<keyword evidence="3" id="KW-0472">Membrane</keyword>
<feature type="transmembrane region" description="Helical" evidence="3">
    <location>
        <begin position="56"/>
        <end position="74"/>
    </location>
</feature>
<dbReference type="Pfam" id="PF13349">
    <property type="entry name" value="DUF4097"/>
    <property type="match status" value="1"/>
</dbReference>
<evidence type="ECO:0000256" key="2">
    <source>
        <dbReference type="SAM" id="MobiDB-lite"/>
    </source>
</evidence>
<feature type="compositionally biased region" description="Polar residues" evidence="2">
    <location>
        <begin position="453"/>
        <end position="479"/>
    </location>
</feature>
<feature type="compositionally biased region" description="Pro residues" evidence="2">
    <location>
        <begin position="506"/>
        <end position="531"/>
    </location>
</feature>
<feature type="compositionally biased region" description="Basic and acidic residues" evidence="2">
    <location>
        <begin position="557"/>
        <end position="568"/>
    </location>
</feature>
<reference evidence="5 6" key="1">
    <citation type="submission" date="2017-06" db="EMBL/GenBank/DDBJ databases">
        <authorList>
            <person name="Kim H.J."/>
            <person name="Triplett B.A."/>
        </authorList>
    </citation>
    <scope>NUCLEOTIDE SEQUENCE [LARGE SCALE GENOMIC DNA]</scope>
    <source>
        <strain evidence="5 6">DSM 18704</strain>
    </source>
</reference>
<gene>
    <name evidence="5" type="ORF">SAMN05421770_106202</name>
</gene>
<feature type="transmembrane region" description="Helical" evidence="3">
    <location>
        <begin position="125"/>
        <end position="146"/>
    </location>
</feature>
<sequence length="577" mass="61434">MATYPPPQPGTPYGFNAKDQARAARQQFKAQLRAQKQAAQAQRDLYRQQMRAMRRTSIVGPLLLVAIGVGFLLIQTGRVSMQRAGELYSHWWPLLFIGAGVIVLIEWGIDAVTQHEGVPVGRRGIGAGVVFLLILLSLVGGGFQIARNPELMEHGFAITPDNWEQFLGEKRESDQTIDQDFKPGTALAIDNPHGDTHVSGGSTDNQIHVTVHRTVFSSTDSGADSRMQKLDLSSATIGNALTLSVPYVEGATTDITVSVPDFAATTVTTNHGDVHVDSIKGNVSVTANHGDVDLMAITGDISTHINSNSSDFSAHSVTGSVDLRGHAQNITLSEIRGGASMQGEFYGTIHVEHVTGDTSFKTSRTDLRLGRLDGELDISSDSNLSVDQASGPFVLNTRNRNITLERVAGDISIGNRNGKVEVTAAPPTGNINIENRNDSVSVTVPDNAGYTVQADTQNGNIQNEFDLSRQSQGKRNSATGKIGAGGPSIRIVTTDGDITLNKASVPPLPPSPPAPPKLTAVPTPPKPPAEPGSPRSEAEKALAEAKKAQQEANKAVQEAERQAAETARKAQKATNNQ</sequence>
<feature type="coiled-coil region" evidence="1">
    <location>
        <begin position="18"/>
        <end position="56"/>
    </location>
</feature>
<dbReference type="OrthoDB" id="127291at2"/>
<evidence type="ECO:0000313" key="5">
    <source>
        <dbReference type="EMBL" id="SNT26976.1"/>
    </source>
</evidence>
<evidence type="ECO:0000256" key="1">
    <source>
        <dbReference type="SAM" id="Coils"/>
    </source>
</evidence>
<proteinExistence type="predicted"/>
<organism evidence="5 6">
    <name type="scientific">Granulicella rosea</name>
    <dbReference type="NCBI Taxonomy" id="474952"/>
    <lineage>
        <taxon>Bacteria</taxon>
        <taxon>Pseudomonadati</taxon>
        <taxon>Acidobacteriota</taxon>
        <taxon>Terriglobia</taxon>
        <taxon>Terriglobales</taxon>
        <taxon>Acidobacteriaceae</taxon>
        <taxon>Granulicella</taxon>
    </lineage>
</organism>
<dbReference type="InterPro" id="IPR025164">
    <property type="entry name" value="Toastrack_DUF4097"/>
</dbReference>
<dbReference type="AlphaFoldDB" id="A0A239L8P3"/>
<feature type="transmembrane region" description="Helical" evidence="3">
    <location>
        <begin position="94"/>
        <end position="113"/>
    </location>
</feature>
<feature type="compositionally biased region" description="Basic and acidic residues" evidence="2">
    <location>
        <begin position="536"/>
        <end position="549"/>
    </location>
</feature>
<dbReference type="Proteomes" id="UP000198356">
    <property type="component" value="Unassembled WGS sequence"/>
</dbReference>
<evidence type="ECO:0000259" key="4">
    <source>
        <dbReference type="Pfam" id="PF13349"/>
    </source>
</evidence>